<comment type="caution">
    <text evidence="6">The sequence shown here is derived from an EMBL/GenBank/DDBJ whole genome shotgun (WGS) entry which is preliminary data.</text>
</comment>
<evidence type="ECO:0000256" key="3">
    <source>
        <dbReference type="ARBA" id="ARBA00023163"/>
    </source>
</evidence>
<name>S9RFZ5_9RHOB</name>
<dbReference type="CDD" id="cd00038">
    <property type="entry name" value="CAP_ED"/>
    <property type="match status" value="1"/>
</dbReference>
<protein>
    <submittedName>
        <fullName evidence="6">cAMP-binding protein</fullName>
    </submittedName>
</protein>
<dbReference type="SMART" id="SM00100">
    <property type="entry name" value="cNMP"/>
    <property type="match status" value="1"/>
</dbReference>
<dbReference type="InterPro" id="IPR036390">
    <property type="entry name" value="WH_DNA-bd_sf"/>
</dbReference>
<gene>
    <name evidence="6" type="ORF">thalar_02729</name>
</gene>
<dbReference type="HOGENOM" id="CLU_075053_0_1_5"/>
<dbReference type="GO" id="GO:0003677">
    <property type="term" value="F:DNA binding"/>
    <property type="evidence" value="ECO:0007669"/>
    <property type="project" value="UniProtKB-KW"/>
</dbReference>
<dbReference type="InterPro" id="IPR036388">
    <property type="entry name" value="WH-like_DNA-bd_sf"/>
</dbReference>
<evidence type="ECO:0000313" key="7">
    <source>
        <dbReference type="Proteomes" id="UP000015351"/>
    </source>
</evidence>
<dbReference type="InterPro" id="IPR014710">
    <property type="entry name" value="RmlC-like_jellyroll"/>
</dbReference>
<keyword evidence="3" id="KW-0804">Transcription</keyword>
<dbReference type="PATRIC" id="fig|1123360.3.peg.2705"/>
<dbReference type="PROSITE" id="PS51063">
    <property type="entry name" value="HTH_CRP_2"/>
    <property type="match status" value="1"/>
</dbReference>
<dbReference type="GO" id="GO:0005829">
    <property type="term" value="C:cytosol"/>
    <property type="evidence" value="ECO:0007669"/>
    <property type="project" value="TreeGrafter"/>
</dbReference>
<dbReference type="Gene3D" id="2.60.120.10">
    <property type="entry name" value="Jelly Rolls"/>
    <property type="match status" value="1"/>
</dbReference>
<keyword evidence="1" id="KW-0805">Transcription regulation</keyword>
<keyword evidence="2" id="KW-0238">DNA-binding</keyword>
<reference evidence="7" key="1">
    <citation type="journal article" date="2013" name="Stand. Genomic Sci.">
        <title>Genome sequence of the Litoreibacter arenae type strain (DSM 19593(T)), a member of the Roseobacter clade isolated from sea sand.</title>
        <authorList>
            <person name="Riedel T."/>
            <person name="Fiebig A."/>
            <person name="Petersen J."/>
            <person name="Gronow S."/>
            <person name="Kyrpides N.C."/>
            <person name="Goker M."/>
            <person name="Klenk H.P."/>
        </authorList>
    </citation>
    <scope>NUCLEOTIDE SEQUENCE [LARGE SCALE GENOMIC DNA]</scope>
    <source>
        <strain evidence="7">DSM 19593</strain>
    </source>
</reference>
<dbReference type="SUPFAM" id="SSF46785">
    <property type="entry name" value="Winged helix' DNA-binding domain"/>
    <property type="match status" value="1"/>
</dbReference>
<dbReference type="STRING" id="1123360.thalar_02729"/>
<evidence type="ECO:0000313" key="6">
    <source>
        <dbReference type="EMBL" id="EPX77010.1"/>
    </source>
</evidence>
<dbReference type="eggNOG" id="COG0664">
    <property type="taxonomic scope" value="Bacteria"/>
</dbReference>
<evidence type="ECO:0000259" key="5">
    <source>
        <dbReference type="PROSITE" id="PS51063"/>
    </source>
</evidence>
<dbReference type="PANTHER" id="PTHR24567">
    <property type="entry name" value="CRP FAMILY TRANSCRIPTIONAL REGULATORY PROTEIN"/>
    <property type="match status" value="1"/>
</dbReference>
<dbReference type="Pfam" id="PF13545">
    <property type="entry name" value="HTH_Crp_2"/>
    <property type="match status" value="1"/>
</dbReference>
<dbReference type="Gene3D" id="1.10.10.10">
    <property type="entry name" value="Winged helix-like DNA-binding domain superfamily/Winged helix DNA-binding domain"/>
    <property type="match status" value="1"/>
</dbReference>
<dbReference type="InterPro" id="IPR050397">
    <property type="entry name" value="Env_Response_Regulators"/>
</dbReference>
<dbReference type="PROSITE" id="PS50042">
    <property type="entry name" value="CNMP_BINDING_3"/>
    <property type="match status" value="1"/>
</dbReference>
<evidence type="ECO:0000256" key="1">
    <source>
        <dbReference type="ARBA" id="ARBA00023015"/>
    </source>
</evidence>
<dbReference type="CDD" id="cd00092">
    <property type="entry name" value="HTH_CRP"/>
    <property type="match status" value="1"/>
</dbReference>
<proteinExistence type="predicted"/>
<feature type="domain" description="HTH crp-type" evidence="5">
    <location>
        <begin position="172"/>
        <end position="246"/>
    </location>
</feature>
<dbReference type="NCBIfam" id="NF045989">
    <property type="entry name" value="TransRegFnrLRhodb"/>
    <property type="match status" value="1"/>
</dbReference>
<dbReference type="InterPro" id="IPR012318">
    <property type="entry name" value="HTH_CRP"/>
</dbReference>
<organism evidence="6 7">
    <name type="scientific">Litoreibacter arenae DSM 19593</name>
    <dbReference type="NCBI Taxonomy" id="1123360"/>
    <lineage>
        <taxon>Bacteria</taxon>
        <taxon>Pseudomonadati</taxon>
        <taxon>Pseudomonadota</taxon>
        <taxon>Alphaproteobacteria</taxon>
        <taxon>Rhodobacterales</taxon>
        <taxon>Roseobacteraceae</taxon>
        <taxon>Litoreibacter</taxon>
    </lineage>
</organism>
<evidence type="ECO:0000256" key="2">
    <source>
        <dbReference type="ARBA" id="ARBA00023125"/>
    </source>
</evidence>
<dbReference type="InterPro" id="IPR000595">
    <property type="entry name" value="cNMP-bd_dom"/>
</dbReference>
<dbReference type="PANTHER" id="PTHR24567:SF75">
    <property type="entry name" value="FUMARATE AND NITRATE REDUCTION REGULATORY PROTEIN"/>
    <property type="match status" value="1"/>
</dbReference>
<dbReference type="EMBL" id="AONI01000015">
    <property type="protein sequence ID" value="EPX77010.1"/>
    <property type="molecule type" value="Genomic_DNA"/>
</dbReference>
<evidence type="ECO:0000259" key="4">
    <source>
        <dbReference type="PROSITE" id="PS50042"/>
    </source>
</evidence>
<dbReference type="PRINTS" id="PR00034">
    <property type="entry name" value="HTHCRP"/>
</dbReference>
<dbReference type="SMART" id="SM00419">
    <property type="entry name" value="HTH_CRP"/>
    <property type="match status" value="1"/>
</dbReference>
<accession>S9RFZ5</accession>
<dbReference type="Proteomes" id="UP000015351">
    <property type="component" value="Unassembled WGS sequence"/>
</dbReference>
<dbReference type="AlphaFoldDB" id="S9RFZ5"/>
<dbReference type="Pfam" id="PF00027">
    <property type="entry name" value="cNMP_binding"/>
    <property type="match status" value="1"/>
</dbReference>
<sequence>MSEFPLLNLDPDQVLNHVGHMSKIDLNTKSCASCPIRPRAICSRCTDDELNELDKIKYYKTYPAGSSVVLMGDPMMFVASVVTGVASLSRSMVDGRMQMVGLLLPSDFIGRPGRDIASFDVTAVSELTLCHFHKKAFEKVTQATPHVQERLVEIALDELDAAREWMLLLGRKTAREKIASFLLICARRLGRKEGKSLLLELPLTRDAMSDYLGLTIETVSRQMAALKRDGVVVLEGTRKVTIPDLNRLLDEAGDDSDGAALS</sequence>
<feature type="domain" description="Cyclic nucleotide-binding" evidence="4">
    <location>
        <begin position="41"/>
        <end position="158"/>
    </location>
</feature>
<dbReference type="GO" id="GO:0003700">
    <property type="term" value="F:DNA-binding transcription factor activity"/>
    <property type="evidence" value="ECO:0007669"/>
    <property type="project" value="TreeGrafter"/>
</dbReference>
<dbReference type="InterPro" id="IPR018490">
    <property type="entry name" value="cNMP-bd_dom_sf"/>
</dbReference>
<dbReference type="SUPFAM" id="SSF51206">
    <property type="entry name" value="cAMP-binding domain-like"/>
    <property type="match status" value="1"/>
</dbReference>
<keyword evidence="7" id="KW-1185">Reference proteome</keyword>